<dbReference type="InterPro" id="IPR035992">
    <property type="entry name" value="Ricin_B-like_lectins"/>
</dbReference>
<organism evidence="3 4">
    <name type="scientific">Catellatospora methionotrophica</name>
    <dbReference type="NCBI Taxonomy" id="121620"/>
    <lineage>
        <taxon>Bacteria</taxon>
        <taxon>Bacillati</taxon>
        <taxon>Actinomycetota</taxon>
        <taxon>Actinomycetes</taxon>
        <taxon>Micromonosporales</taxon>
        <taxon>Micromonosporaceae</taxon>
        <taxon>Catellatospora</taxon>
    </lineage>
</organism>
<proteinExistence type="predicted"/>
<name>A0A8J3PBW6_9ACTN</name>
<dbReference type="CDD" id="cd00161">
    <property type="entry name" value="beta-trefoil_Ricin-like"/>
    <property type="match status" value="1"/>
</dbReference>
<dbReference type="PROSITE" id="PS50231">
    <property type="entry name" value="RICIN_B_LECTIN"/>
    <property type="match status" value="1"/>
</dbReference>
<accession>A0A8J3PBW6</accession>
<sequence length="197" mass="22038">MPKARTAPTRDGVQQMRTRRMLEVGAACLVALAAVFAMPTPASAAVNTYISVTPQPQGPSRMVLDVLDANPANGTPVQLWERNYKTQQYWTIHHVGYYNGYDVYEFHSNIADKCLDMAIDGPPGNGTRVQTWTCSGGSNQRWYAENVSGGDFVSWRPLHNMRNKNLCLDLLNGQYGNGARLQVFTCQGTWNQRFNVY</sequence>
<dbReference type="EMBL" id="BONJ01000001">
    <property type="protein sequence ID" value="GIG11806.1"/>
    <property type="molecule type" value="Genomic_DNA"/>
</dbReference>
<dbReference type="Proteomes" id="UP000660339">
    <property type="component" value="Unassembled WGS sequence"/>
</dbReference>
<dbReference type="SUPFAM" id="SSF50370">
    <property type="entry name" value="Ricin B-like lectins"/>
    <property type="match status" value="1"/>
</dbReference>
<dbReference type="InterPro" id="IPR000772">
    <property type="entry name" value="Ricin_B_lectin"/>
</dbReference>
<dbReference type="Pfam" id="PF14200">
    <property type="entry name" value="RicinB_lectin_2"/>
    <property type="match status" value="1"/>
</dbReference>
<protein>
    <recommendedName>
        <fullName evidence="2">Ricin B lectin domain-containing protein</fullName>
    </recommendedName>
</protein>
<reference evidence="3" key="1">
    <citation type="submission" date="2021-01" db="EMBL/GenBank/DDBJ databases">
        <title>Whole genome shotgun sequence of Catellatospora methionotrophica NBRC 14553.</title>
        <authorList>
            <person name="Komaki H."/>
            <person name="Tamura T."/>
        </authorList>
    </citation>
    <scope>NUCLEOTIDE SEQUENCE</scope>
    <source>
        <strain evidence="3">NBRC 14553</strain>
    </source>
</reference>
<evidence type="ECO:0000259" key="2">
    <source>
        <dbReference type="SMART" id="SM00458"/>
    </source>
</evidence>
<dbReference type="SMART" id="SM00458">
    <property type="entry name" value="RICIN"/>
    <property type="match status" value="1"/>
</dbReference>
<dbReference type="AlphaFoldDB" id="A0A8J3PBW6"/>
<feature type="domain" description="Ricin B lectin" evidence="2">
    <location>
        <begin position="47"/>
        <end position="197"/>
    </location>
</feature>
<keyword evidence="4" id="KW-1185">Reference proteome</keyword>
<evidence type="ECO:0000313" key="3">
    <source>
        <dbReference type="EMBL" id="GIG11806.1"/>
    </source>
</evidence>
<evidence type="ECO:0000256" key="1">
    <source>
        <dbReference type="SAM" id="SignalP"/>
    </source>
</evidence>
<gene>
    <name evidence="3" type="ORF">Cme02nite_01380</name>
</gene>
<feature type="signal peptide" evidence="1">
    <location>
        <begin position="1"/>
        <end position="44"/>
    </location>
</feature>
<evidence type="ECO:0000313" key="4">
    <source>
        <dbReference type="Proteomes" id="UP000660339"/>
    </source>
</evidence>
<feature type="chain" id="PRO_5035154971" description="Ricin B lectin domain-containing protein" evidence="1">
    <location>
        <begin position="45"/>
        <end position="197"/>
    </location>
</feature>
<keyword evidence="1" id="KW-0732">Signal</keyword>
<dbReference type="Gene3D" id="2.80.10.50">
    <property type="match status" value="2"/>
</dbReference>
<comment type="caution">
    <text evidence="3">The sequence shown here is derived from an EMBL/GenBank/DDBJ whole genome shotgun (WGS) entry which is preliminary data.</text>
</comment>